<sequence length="437" mass="49966">MGLYAKVVDHDEVHDQFTGKRIYANDYNTSNSDEKEEFDRHFYSHFQDSEAIESSVSCDCRAIEDAHKLGVICDICNTPVVNTSSRPIEPSMWVRTPKHVRSLINPRLIIMLTGYLVTKEFDFLAYLTDTSYRYDVESIGSKETRRKVDRLLHRGFERGLNHFIDNFNEIFQFLLDANIISNNKSEFAQFVAQNKDKLFPKYLPVPSKLCFVAESTTSGTYLDKPIEAAIDATLTFASIDASSVPLSPIKAQNRTMRGLRLYGQFYEIYAKSRIAQKPGLARRHMFGARLNATARAVITSISDPHDYDELHIPWGVGCQLLKYHLTNKLKAKFNMTTREAFSFVYENVLQYNQIIADLFKELIAEAAPYKGMGCTFHRNPTLQRGSTQQFFITKVKDDINDNSISMSVLCLKAPNADFDGDFNWSPNLLNCWNLLRA</sequence>
<feature type="binding site" evidence="3">
    <location>
        <position position="60"/>
    </location>
    <ligand>
        <name>Zn(2+)</name>
        <dbReference type="ChEBI" id="CHEBI:29105"/>
    </ligand>
</feature>
<dbReference type="Proteomes" id="UP000232534">
    <property type="component" value="Segment"/>
</dbReference>
<organism evidence="1 2">
    <name type="scientific">Pseudomonas phage PA7</name>
    <dbReference type="NCBI Taxonomy" id="347330"/>
    <lineage>
        <taxon>Viruses</taxon>
        <taxon>Duplodnaviria</taxon>
        <taxon>Heunggongvirae</taxon>
        <taxon>Uroviricota</taxon>
        <taxon>Caudoviricetes</taxon>
        <taxon>Chimalliviridae</taxon>
        <taxon>Phikzvirus</taxon>
        <taxon>Phikzvirus PA7</taxon>
    </lineage>
</organism>
<dbReference type="RefSeq" id="YP_009617617.1">
    <property type="nucleotide sequence ID" value="NC_042060.1"/>
</dbReference>
<keyword evidence="2" id="KW-1185">Reference proteome</keyword>
<dbReference type="Gene3D" id="2.40.40.20">
    <property type="match status" value="1"/>
</dbReference>
<reference evidence="1 2" key="1">
    <citation type="submission" date="2012-06" db="EMBL/GenBank/DDBJ databases">
        <authorList>
            <person name="Kim M.S."/>
            <person name="Cha K.E."/>
            <person name="Kim Y.D."/>
            <person name="Myung H."/>
        </authorList>
    </citation>
    <scope>NUCLEOTIDE SEQUENCE [LARGE SCALE GENOMIC DNA]</scope>
</reference>
<keyword evidence="3" id="KW-0002">3D-structure</keyword>
<dbReference type="EMBL" id="JX233784">
    <property type="protein sequence ID" value="AFO71136.1"/>
    <property type="molecule type" value="Genomic_DNA"/>
</dbReference>
<protein>
    <recommendedName>
        <fullName evidence="4">DNA-directed RNA polymerase</fullName>
    </recommendedName>
</protein>
<feature type="binding site" evidence="3">
    <location>
        <position position="76"/>
    </location>
    <ligand>
        <name>Zn(2+)</name>
        <dbReference type="ChEBI" id="CHEBI:29105"/>
    </ligand>
</feature>
<keyword evidence="3" id="KW-0479">Metal-binding</keyword>
<reference evidence="3" key="2">
    <citation type="journal article" date="2024" name="J. Mol. Biol.">
        <title>Structure of the Bacteriophage PhiKZ Non-virion RNA Polymerase Transcribing from its Promoter p119L.</title>
        <authorList>
            <person name="de Martin Garrido N."/>
            <person name="Chen C.S."/>
            <person name="Ramlaul K."/>
            <person name="Aylett C.H.S."/>
            <person name="Yakunina M."/>
        </authorList>
    </citation>
    <scope>STRUCTURE BY ELECTRON MICROSCOPY (2.59 ANGSTROMS) OF 1-421 IN COMPLEX WITH ZN(2+)</scope>
</reference>
<evidence type="ECO:0000313" key="2">
    <source>
        <dbReference type="Proteomes" id="UP000232534"/>
    </source>
</evidence>
<dbReference type="GeneID" id="40094156"/>
<dbReference type="SUPFAM" id="SSF64484">
    <property type="entry name" value="beta and beta-prime subunits of DNA dependent RNA-polymerase"/>
    <property type="match status" value="1"/>
</dbReference>
<feature type="binding site" evidence="3">
    <location>
        <position position="73"/>
    </location>
    <ligand>
        <name>Zn(2+)</name>
        <dbReference type="ChEBI" id="CHEBI:29105"/>
    </ligand>
</feature>
<dbReference type="KEGG" id="vg:40094156"/>
<evidence type="ECO:0000313" key="1">
    <source>
        <dbReference type="EMBL" id="AFO71136.1"/>
    </source>
</evidence>
<accession>I7DB47</accession>
<keyword evidence="3" id="KW-0862">Zinc</keyword>
<dbReference type="PDB" id="9RJS">
    <property type="method" value="EM"/>
    <property type="resolution" value="2.59 A"/>
    <property type="chains" value="A=1-421"/>
</dbReference>
<name>I7DB47_9CAUD</name>
<evidence type="ECO:0008006" key="4">
    <source>
        <dbReference type="Google" id="ProtNLM"/>
    </source>
</evidence>
<evidence type="ECO:0007829" key="3">
    <source>
        <dbReference type="PDB" id="9RJS"/>
    </source>
</evidence>
<proteinExistence type="evidence at protein level"/>
<feature type="binding site" evidence="3">
    <location>
        <position position="58"/>
    </location>
    <ligand>
        <name>Zn(2+)</name>
        <dbReference type="ChEBI" id="CHEBI:29105"/>
    </ligand>
</feature>